<feature type="region of interest" description="Disordered" evidence="1">
    <location>
        <begin position="82"/>
        <end position="134"/>
    </location>
</feature>
<name>A0A9W7EPP2_9STRA</name>
<dbReference type="AlphaFoldDB" id="A0A9W7EPP2"/>
<evidence type="ECO:0000313" key="2">
    <source>
        <dbReference type="EMBL" id="GMH86237.1"/>
    </source>
</evidence>
<evidence type="ECO:0000313" key="3">
    <source>
        <dbReference type="Proteomes" id="UP001165085"/>
    </source>
</evidence>
<dbReference type="OrthoDB" id="10593418at2759"/>
<dbReference type="EMBL" id="BRXY01000311">
    <property type="protein sequence ID" value="GMH86237.1"/>
    <property type="molecule type" value="Genomic_DNA"/>
</dbReference>
<feature type="compositionally biased region" description="Basic and acidic residues" evidence="1">
    <location>
        <begin position="84"/>
        <end position="115"/>
    </location>
</feature>
<proteinExistence type="predicted"/>
<evidence type="ECO:0000256" key="1">
    <source>
        <dbReference type="SAM" id="MobiDB-lite"/>
    </source>
</evidence>
<keyword evidence="3" id="KW-1185">Reference proteome</keyword>
<gene>
    <name evidence="2" type="ORF">TrST_g6893</name>
</gene>
<feature type="region of interest" description="Disordered" evidence="1">
    <location>
        <begin position="1"/>
        <end position="37"/>
    </location>
</feature>
<reference evidence="3" key="1">
    <citation type="journal article" date="2023" name="Commun. Biol.">
        <title>Genome analysis of Parmales, the sister group of diatoms, reveals the evolutionary specialization of diatoms from phago-mixotrophs to photoautotrophs.</title>
        <authorList>
            <person name="Ban H."/>
            <person name="Sato S."/>
            <person name="Yoshikawa S."/>
            <person name="Yamada K."/>
            <person name="Nakamura Y."/>
            <person name="Ichinomiya M."/>
            <person name="Sato N."/>
            <person name="Blanc-Mathieu R."/>
            <person name="Endo H."/>
            <person name="Kuwata A."/>
            <person name="Ogata H."/>
        </authorList>
    </citation>
    <scope>NUCLEOTIDE SEQUENCE [LARGE SCALE GENOMIC DNA]</scope>
    <source>
        <strain evidence="3">NIES 3701</strain>
    </source>
</reference>
<feature type="compositionally biased region" description="Basic and acidic residues" evidence="1">
    <location>
        <begin position="124"/>
        <end position="134"/>
    </location>
</feature>
<accession>A0A9W7EPP2</accession>
<feature type="compositionally biased region" description="Polar residues" evidence="1">
    <location>
        <begin position="1"/>
        <end position="13"/>
    </location>
</feature>
<dbReference type="Proteomes" id="UP001165085">
    <property type="component" value="Unassembled WGS sequence"/>
</dbReference>
<sequence>MTSFMLPTEQSVMRSRRESAAILQKKLSSRPPPSALASQGLLVSEIGSRSKLLDRKKKSEMLTSKLLSRPEKWDLHSAGVLESEFPKEQEPEARARVRQQREAGKKPEFSTKVDSKGTMSRSQMQREVEAADLAKKREKTIRRLANHLKNRPPKEKIFEKNIIPSFVNSVTGTEYYVFHSNDFHSPGKPLGIKSPNRFHKSDFEQCKAAIEVKIHKRLES</sequence>
<comment type="caution">
    <text evidence="2">The sequence shown here is derived from an EMBL/GenBank/DDBJ whole genome shotgun (WGS) entry which is preliminary data.</text>
</comment>
<protein>
    <submittedName>
        <fullName evidence="2">Uncharacterized protein</fullName>
    </submittedName>
</protein>
<organism evidence="2 3">
    <name type="scientific">Triparma strigata</name>
    <dbReference type="NCBI Taxonomy" id="1606541"/>
    <lineage>
        <taxon>Eukaryota</taxon>
        <taxon>Sar</taxon>
        <taxon>Stramenopiles</taxon>
        <taxon>Ochrophyta</taxon>
        <taxon>Bolidophyceae</taxon>
        <taxon>Parmales</taxon>
        <taxon>Triparmaceae</taxon>
        <taxon>Triparma</taxon>
    </lineage>
</organism>